<dbReference type="GO" id="GO:0005524">
    <property type="term" value="F:ATP binding"/>
    <property type="evidence" value="ECO:0007669"/>
    <property type="project" value="UniProtKB-KW"/>
</dbReference>
<dbReference type="InParanoid" id="B3S815"/>
<dbReference type="GO" id="GO:0004683">
    <property type="term" value="F:calcium/calmodulin-dependent protein kinase activity"/>
    <property type="evidence" value="ECO:0000318"/>
    <property type="project" value="GO_Central"/>
</dbReference>
<evidence type="ECO:0000256" key="1">
    <source>
        <dbReference type="ARBA" id="ARBA00022741"/>
    </source>
</evidence>
<keyword evidence="6" id="KW-1185">Reference proteome</keyword>
<dbReference type="KEGG" id="tad:TRIADDRAFT_60371"/>
<evidence type="ECO:0000256" key="2">
    <source>
        <dbReference type="ARBA" id="ARBA00022840"/>
    </source>
</evidence>
<feature type="region of interest" description="Disordered" evidence="3">
    <location>
        <begin position="397"/>
        <end position="423"/>
    </location>
</feature>
<dbReference type="InterPro" id="IPR011009">
    <property type="entry name" value="Kinase-like_dom_sf"/>
</dbReference>
<dbReference type="HOGENOM" id="CLU_000288_63_0_1"/>
<dbReference type="STRING" id="10228.B3S815"/>
<keyword evidence="1" id="KW-0547">Nucleotide-binding</keyword>
<dbReference type="Gene3D" id="3.30.200.20">
    <property type="entry name" value="Phosphorylase Kinase, domain 1"/>
    <property type="match status" value="1"/>
</dbReference>
<dbReference type="GO" id="GO:0005516">
    <property type="term" value="F:calmodulin binding"/>
    <property type="evidence" value="ECO:0000318"/>
    <property type="project" value="GO_Central"/>
</dbReference>
<feature type="compositionally biased region" description="Polar residues" evidence="3">
    <location>
        <begin position="404"/>
        <end position="416"/>
    </location>
</feature>
<dbReference type="PROSITE" id="PS50011">
    <property type="entry name" value="PROTEIN_KINASE_DOM"/>
    <property type="match status" value="1"/>
</dbReference>
<proteinExistence type="predicted"/>
<dbReference type="Proteomes" id="UP000009022">
    <property type="component" value="Unassembled WGS sequence"/>
</dbReference>
<dbReference type="GO" id="GO:0035556">
    <property type="term" value="P:intracellular signal transduction"/>
    <property type="evidence" value="ECO:0000318"/>
    <property type="project" value="GO_Central"/>
</dbReference>
<dbReference type="Gene3D" id="1.10.510.10">
    <property type="entry name" value="Transferase(Phosphotransferase) domain 1"/>
    <property type="match status" value="1"/>
</dbReference>
<dbReference type="EMBL" id="DS985255">
    <property type="protein sequence ID" value="EDV21027.1"/>
    <property type="molecule type" value="Genomic_DNA"/>
</dbReference>
<dbReference type="SUPFAM" id="SSF56112">
    <property type="entry name" value="Protein kinase-like (PK-like)"/>
    <property type="match status" value="1"/>
</dbReference>
<dbReference type="AlphaFoldDB" id="B3S815"/>
<evidence type="ECO:0000259" key="4">
    <source>
        <dbReference type="PROSITE" id="PS50011"/>
    </source>
</evidence>
<protein>
    <recommendedName>
        <fullName evidence="4">Protein kinase domain-containing protein</fullName>
    </recommendedName>
</protein>
<dbReference type="PhylomeDB" id="B3S815"/>
<evidence type="ECO:0000313" key="6">
    <source>
        <dbReference type="Proteomes" id="UP000009022"/>
    </source>
</evidence>
<dbReference type="GO" id="GO:0005634">
    <property type="term" value="C:nucleus"/>
    <property type="evidence" value="ECO:0000318"/>
    <property type="project" value="GO_Central"/>
</dbReference>
<evidence type="ECO:0000313" key="5">
    <source>
        <dbReference type="EMBL" id="EDV21027.1"/>
    </source>
</evidence>
<dbReference type="PANTHER" id="PTHR24347">
    <property type="entry name" value="SERINE/THREONINE-PROTEIN KINASE"/>
    <property type="match status" value="1"/>
</dbReference>
<dbReference type="Pfam" id="PF00069">
    <property type="entry name" value="Pkinase"/>
    <property type="match status" value="1"/>
</dbReference>
<dbReference type="eggNOG" id="KOG0032">
    <property type="taxonomic scope" value="Eukaryota"/>
</dbReference>
<gene>
    <name evidence="5" type="ORF">TRIADDRAFT_60371</name>
</gene>
<dbReference type="RefSeq" id="XP_002116357.1">
    <property type="nucleotide sequence ID" value="XM_002116321.1"/>
</dbReference>
<dbReference type="GO" id="GO:0009931">
    <property type="term" value="F:calcium-dependent protein serine/threonine kinase activity"/>
    <property type="evidence" value="ECO:0000318"/>
    <property type="project" value="GO_Central"/>
</dbReference>
<feature type="domain" description="Protein kinase" evidence="4">
    <location>
        <begin position="23"/>
        <end position="278"/>
    </location>
</feature>
<keyword evidence="2" id="KW-0067">ATP-binding</keyword>
<reference evidence="5 6" key="1">
    <citation type="journal article" date="2008" name="Nature">
        <title>The Trichoplax genome and the nature of placozoans.</title>
        <authorList>
            <person name="Srivastava M."/>
            <person name="Begovic E."/>
            <person name="Chapman J."/>
            <person name="Putnam N.H."/>
            <person name="Hellsten U."/>
            <person name="Kawashima T."/>
            <person name="Kuo A."/>
            <person name="Mitros T."/>
            <person name="Salamov A."/>
            <person name="Carpenter M.L."/>
            <person name="Signorovitch A.Y."/>
            <person name="Moreno M.A."/>
            <person name="Kamm K."/>
            <person name="Grimwood J."/>
            <person name="Schmutz J."/>
            <person name="Shapiro H."/>
            <person name="Grigoriev I.V."/>
            <person name="Buss L.W."/>
            <person name="Schierwater B."/>
            <person name="Dellaporta S.L."/>
            <person name="Rokhsar D.S."/>
        </authorList>
    </citation>
    <scope>NUCLEOTIDE SEQUENCE [LARGE SCALE GENOMIC DNA]</scope>
    <source>
        <strain evidence="5 6">Grell-BS-1999</strain>
    </source>
</reference>
<name>B3S815_TRIAD</name>
<dbReference type="FunFam" id="1.10.510.10:FF:000571">
    <property type="entry name" value="Maternal embryonic leucine zipper kinase"/>
    <property type="match status" value="1"/>
</dbReference>
<dbReference type="CTD" id="6757657"/>
<organism evidence="5 6">
    <name type="scientific">Trichoplax adhaerens</name>
    <name type="common">Trichoplax reptans</name>
    <dbReference type="NCBI Taxonomy" id="10228"/>
    <lineage>
        <taxon>Eukaryota</taxon>
        <taxon>Metazoa</taxon>
        <taxon>Placozoa</taxon>
        <taxon>Uniplacotomia</taxon>
        <taxon>Trichoplacea</taxon>
        <taxon>Trichoplacidae</taxon>
        <taxon>Trichoplax</taxon>
    </lineage>
</organism>
<dbReference type="GO" id="GO:0005737">
    <property type="term" value="C:cytoplasm"/>
    <property type="evidence" value="ECO:0000318"/>
    <property type="project" value="GO_Central"/>
</dbReference>
<dbReference type="OrthoDB" id="40902at2759"/>
<dbReference type="InterPro" id="IPR000719">
    <property type="entry name" value="Prot_kinase_dom"/>
</dbReference>
<accession>B3S815</accession>
<dbReference type="CDD" id="cd05117">
    <property type="entry name" value="STKc_CAMK"/>
    <property type="match status" value="1"/>
</dbReference>
<sequence>MTDLSDMVYLCQTSNRDVVREKYEIGKEIGRGPNSVMRECIQIGTKKSYSMKTLRKHVIDRATSKEDMSLMLFLSHPNIIRLEEVYETENDIHFILDCIDGCDIFTSISQNPKYSEYYASSIIRQVCQGLRYLHEYNIVHGNIKPENLIVKSEKSEPSVKIADHYLLSVLTTRVKMNYLCNSQTYCAPEVLTGKKYDHSVDMWAVGILLYTLLCGYDPFYDERGSKETFRKILQGSYEFDEPYWKGVSQSAKEVVMKLLQVNPKSRPTADQVLKMPWVKGIAASNRTLVRCHAAISAFIEKRKLNRKLVALSGEARQLQETMSADVDSILKAEEEARKLMAESINDVQAGGPVILTQAMENMESLKPEDPMAISMKYNYVPSNVFYGKKAEKNDEINSDHAQGAQPTEDGTNVTNEEPQEVGATKEEVAATLIANTVSYKIFASLESDLIPKKEVENHNSEANGD</sequence>
<dbReference type="GeneID" id="6757657"/>
<evidence type="ECO:0000256" key="3">
    <source>
        <dbReference type="SAM" id="MobiDB-lite"/>
    </source>
</evidence>